<protein>
    <submittedName>
        <fullName evidence="2">Conjugal transfer protein TraW</fullName>
    </submittedName>
</protein>
<proteinExistence type="predicted"/>
<organism evidence="2 3">
    <name type="scientific">Neisseria weixii</name>
    <dbReference type="NCBI Taxonomy" id="1853276"/>
    <lineage>
        <taxon>Bacteria</taxon>
        <taxon>Pseudomonadati</taxon>
        <taxon>Pseudomonadota</taxon>
        <taxon>Betaproteobacteria</taxon>
        <taxon>Neisseriales</taxon>
        <taxon>Neisseriaceae</taxon>
        <taxon>Neisseria</taxon>
    </lineage>
</organism>
<reference evidence="2 3" key="1">
    <citation type="submission" date="2018-11" db="EMBL/GenBank/DDBJ databases">
        <title>Neisseria weixii sp. nov. isolated from the rectal contents of plateau pika (Ochotona cruzoniae).</title>
        <authorList>
            <person name="Zhang G."/>
        </authorList>
    </citation>
    <scope>NUCLEOTIDE SEQUENCE [LARGE SCALE GENOMIC DNA]</scope>
    <source>
        <strain evidence="2 3">10009</strain>
    </source>
</reference>
<dbReference type="Proteomes" id="UP000272412">
    <property type="component" value="Unassembled WGS sequence"/>
</dbReference>
<sequence>MKLKKALIVSVGLLALSATGAGSLIAANNSHFSEKIGPTYPIAEKHAIHEIQTRLKERQDSGELERMQREVQERINRSALNLAPVEGLETAEKSSVRYFEPSYTLPENIYDHENRIIATAGTVIKPLEVAPIPFKMFFFDGREPAQVDLAAKLAKEHGEAFMPILTAGDWYELSARMNQAVYYDQQGKMSRSFQLSEVPSLVSQEGQRLRIEAMKP</sequence>
<comment type="caution">
    <text evidence="2">The sequence shown here is derived from an EMBL/GenBank/DDBJ whole genome shotgun (WGS) entry which is preliminary data.</text>
</comment>
<name>A0A3N4MWG2_9NEIS</name>
<dbReference type="OrthoDB" id="6625590at2"/>
<accession>A0A3N4MWG2</accession>
<keyword evidence="1" id="KW-0732">Signal</keyword>
<dbReference type="AlphaFoldDB" id="A0A3N4MWG2"/>
<dbReference type="EMBL" id="RPFL01000021">
    <property type="protein sequence ID" value="RPD86127.1"/>
    <property type="molecule type" value="Genomic_DNA"/>
</dbReference>
<dbReference type="RefSeq" id="WP_096295135.1">
    <property type="nucleotide sequence ID" value="NZ_CP023429.1"/>
</dbReference>
<evidence type="ECO:0000256" key="1">
    <source>
        <dbReference type="SAM" id="SignalP"/>
    </source>
</evidence>
<keyword evidence="3" id="KW-1185">Reference proteome</keyword>
<feature type="signal peptide" evidence="1">
    <location>
        <begin position="1"/>
        <end position="26"/>
    </location>
</feature>
<evidence type="ECO:0000313" key="2">
    <source>
        <dbReference type="EMBL" id="RPD86127.1"/>
    </source>
</evidence>
<evidence type="ECO:0000313" key="3">
    <source>
        <dbReference type="Proteomes" id="UP000272412"/>
    </source>
</evidence>
<gene>
    <name evidence="2" type="ORF">EGK74_08520</name>
</gene>
<feature type="chain" id="PRO_5018207984" evidence="1">
    <location>
        <begin position="27"/>
        <end position="216"/>
    </location>
</feature>
<dbReference type="KEGG" id="nwx:CGZ65_05535"/>